<keyword evidence="1" id="KW-0472">Membrane</keyword>
<reference evidence="2 3" key="1">
    <citation type="submission" date="2018-10" db="EMBL/GenBank/DDBJ databases">
        <title>Genomic Encyclopedia of Archaeal and Bacterial Type Strains, Phase II (KMG-II): from individual species to whole genera.</title>
        <authorList>
            <person name="Goeker M."/>
        </authorList>
    </citation>
    <scope>NUCLEOTIDE SEQUENCE [LARGE SCALE GENOMIC DNA]</scope>
    <source>
        <strain evidence="2 3">DSM 45657</strain>
    </source>
</reference>
<comment type="caution">
    <text evidence="2">The sequence shown here is derived from an EMBL/GenBank/DDBJ whole genome shotgun (WGS) entry which is preliminary data.</text>
</comment>
<gene>
    <name evidence="2" type="ORF">CLV68_6166</name>
</gene>
<feature type="transmembrane region" description="Helical" evidence="1">
    <location>
        <begin position="12"/>
        <end position="31"/>
    </location>
</feature>
<name>A0A421AW65_9PSEU</name>
<dbReference type="AlphaFoldDB" id="A0A421AW65"/>
<sequence length="32" mass="3467">MRMLMTVGSVARIGFWTFLAGFGSGMLLVIGF</sequence>
<dbReference type="Proteomes" id="UP000282454">
    <property type="component" value="Unassembled WGS sequence"/>
</dbReference>
<proteinExistence type="predicted"/>
<evidence type="ECO:0000313" key="3">
    <source>
        <dbReference type="Proteomes" id="UP000282454"/>
    </source>
</evidence>
<evidence type="ECO:0000313" key="2">
    <source>
        <dbReference type="EMBL" id="RLK54163.1"/>
    </source>
</evidence>
<keyword evidence="3" id="KW-1185">Reference proteome</keyword>
<protein>
    <submittedName>
        <fullName evidence="2">Uncharacterized protein</fullName>
    </submittedName>
</protein>
<dbReference type="EMBL" id="RCDD01000008">
    <property type="protein sequence ID" value="RLK54163.1"/>
    <property type="molecule type" value="Genomic_DNA"/>
</dbReference>
<keyword evidence="1" id="KW-1133">Transmembrane helix</keyword>
<keyword evidence="1" id="KW-0812">Transmembrane</keyword>
<evidence type="ECO:0000256" key="1">
    <source>
        <dbReference type="SAM" id="Phobius"/>
    </source>
</evidence>
<accession>A0A421AW65</accession>
<organism evidence="2 3">
    <name type="scientific">Actinokineospora cianjurensis</name>
    <dbReference type="NCBI Taxonomy" id="585224"/>
    <lineage>
        <taxon>Bacteria</taxon>
        <taxon>Bacillati</taxon>
        <taxon>Actinomycetota</taxon>
        <taxon>Actinomycetes</taxon>
        <taxon>Pseudonocardiales</taxon>
        <taxon>Pseudonocardiaceae</taxon>
        <taxon>Actinokineospora</taxon>
    </lineage>
</organism>